<dbReference type="PROSITE" id="PS00395">
    <property type="entry name" value="ALANINE_RACEMASE"/>
    <property type="match status" value="1"/>
</dbReference>
<keyword evidence="6 7" id="KW-0413">Isomerase</keyword>
<comment type="caution">
    <text evidence="9">The sequence shown here is derived from an EMBL/GenBank/DDBJ whole genome shotgun (WGS) entry which is preliminary data.</text>
</comment>
<dbReference type="RefSeq" id="WP_207352435.1">
    <property type="nucleotide sequence ID" value="NZ_JAFMPY010000026.1"/>
</dbReference>
<comment type="cofactor">
    <cofactor evidence="2 7">
        <name>pyridoxal 5'-phosphate</name>
        <dbReference type="ChEBI" id="CHEBI:597326"/>
    </cofactor>
</comment>
<protein>
    <recommendedName>
        <fullName evidence="4 7">Alanine racemase</fullName>
        <ecNumber evidence="4 7">5.1.1.1</ecNumber>
    </recommendedName>
</protein>
<dbReference type="GO" id="GO:0008784">
    <property type="term" value="F:alanine racemase activity"/>
    <property type="evidence" value="ECO:0007669"/>
    <property type="project" value="UniProtKB-EC"/>
</dbReference>
<dbReference type="Gene3D" id="3.20.20.10">
    <property type="entry name" value="Alanine racemase"/>
    <property type="match status" value="1"/>
</dbReference>
<dbReference type="InterPro" id="IPR020622">
    <property type="entry name" value="Ala_racemase_pyridoxalP-BS"/>
</dbReference>
<dbReference type="InterPro" id="IPR000821">
    <property type="entry name" value="Ala_racemase"/>
</dbReference>
<dbReference type="PRINTS" id="PR00992">
    <property type="entry name" value="ALARACEMASE"/>
</dbReference>
<comment type="function">
    <text evidence="7">Catalyzes the interconversion of L-alanine and D-alanine. May also act on other amino acids.</text>
</comment>
<dbReference type="HAMAP" id="MF_01201">
    <property type="entry name" value="Ala_racemase"/>
    <property type="match status" value="1"/>
</dbReference>
<evidence type="ECO:0000256" key="6">
    <source>
        <dbReference type="ARBA" id="ARBA00023235"/>
    </source>
</evidence>
<dbReference type="Pfam" id="PF01168">
    <property type="entry name" value="Ala_racemase_N"/>
    <property type="match status" value="1"/>
</dbReference>
<feature type="binding site" evidence="7">
    <location>
        <position position="330"/>
    </location>
    <ligand>
        <name>substrate</name>
    </ligand>
</feature>
<evidence type="ECO:0000256" key="2">
    <source>
        <dbReference type="ARBA" id="ARBA00001933"/>
    </source>
</evidence>
<feature type="domain" description="Alanine racemase C-terminal" evidence="8">
    <location>
        <begin position="251"/>
        <end position="387"/>
    </location>
</feature>
<dbReference type="Proteomes" id="UP000664288">
    <property type="component" value="Unassembled WGS sequence"/>
</dbReference>
<comment type="catalytic activity">
    <reaction evidence="1 7">
        <text>L-alanine = D-alanine</text>
        <dbReference type="Rhea" id="RHEA:20249"/>
        <dbReference type="ChEBI" id="CHEBI:57416"/>
        <dbReference type="ChEBI" id="CHEBI:57972"/>
        <dbReference type="EC" id="5.1.1.1"/>
    </reaction>
</comment>
<dbReference type="Pfam" id="PF00842">
    <property type="entry name" value="Ala_racemase_C"/>
    <property type="match status" value="1"/>
</dbReference>
<sequence length="387" mass="40021">MAASTPAVPASHHAPSRMPRVAIDLAALKANWRLVASLNAAGRTGAAVKADGYGLGAVRVAEALHEAGCRDFFVAWLEEGVELRAGLDAAGATNARIHVLQGLELAEVPAFVAARLIPVLSNLADVAAWCEGLERAGAQAPAALQFETGMNRLGLELAEIPIVEAAVAGGALDLRLIMSHLASADEDRRQTAAQLREFSAVCAHFPGVERSLANSCGAFLGPDYAFDLTRPGIALYGGRAGPASLGRLQPVATLTAAILQIRTARAGEAAGYGAAAKLARDTRIATVGLGYADGYLRAASGAGVPLRETRPGATAFVAGHRVPVLGRVSMDLTLLDVTDVPADLLEPGTRAEFFGPNVAIDDVADAAGTIAYELLTGLGRRVERVFV</sequence>
<dbReference type="InterPro" id="IPR009006">
    <property type="entry name" value="Ala_racemase/Decarboxylase_C"/>
</dbReference>
<dbReference type="EC" id="5.1.1.1" evidence="4 7"/>
<dbReference type="CDD" id="cd00430">
    <property type="entry name" value="PLPDE_III_AR"/>
    <property type="match status" value="1"/>
</dbReference>
<dbReference type="PANTHER" id="PTHR30511:SF0">
    <property type="entry name" value="ALANINE RACEMASE, CATABOLIC-RELATED"/>
    <property type="match status" value="1"/>
</dbReference>
<organism evidence="9 10">
    <name type="scientific">Jiella sonneratiae</name>
    <dbReference type="NCBI Taxonomy" id="2816856"/>
    <lineage>
        <taxon>Bacteria</taxon>
        <taxon>Pseudomonadati</taxon>
        <taxon>Pseudomonadota</taxon>
        <taxon>Alphaproteobacteria</taxon>
        <taxon>Hyphomicrobiales</taxon>
        <taxon>Aurantimonadaceae</taxon>
        <taxon>Jiella</taxon>
    </lineage>
</organism>
<dbReference type="SMART" id="SM01005">
    <property type="entry name" value="Ala_racemase_C"/>
    <property type="match status" value="1"/>
</dbReference>
<keyword evidence="10" id="KW-1185">Reference proteome</keyword>
<dbReference type="SUPFAM" id="SSF51419">
    <property type="entry name" value="PLP-binding barrel"/>
    <property type="match status" value="1"/>
</dbReference>
<dbReference type="InterPro" id="IPR011079">
    <property type="entry name" value="Ala_racemase_C"/>
</dbReference>
<comment type="similarity">
    <text evidence="3 7">Belongs to the alanine racemase family.</text>
</comment>
<feature type="binding site" evidence="7">
    <location>
        <position position="152"/>
    </location>
    <ligand>
        <name>substrate</name>
    </ligand>
</feature>
<dbReference type="SUPFAM" id="SSF50621">
    <property type="entry name" value="Alanine racemase C-terminal domain-like"/>
    <property type="match status" value="1"/>
</dbReference>
<evidence type="ECO:0000256" key="3">
    <source>
        <dbReference type="ARBA" id="ARBA00007880"/>
    </source>
</evidence>
<feature type="active site" description="Proton acceptor; specific for L-alanine" evidence="7">
    <location>
        <position position="272"/>
    </location>
</feature>
<evidence type="ECO:0000313" key="9">
    <source>
        <dbReference type="EMBL" id="MBO0905799.1"/>
    </source>
</evidence>
<keyword evidence="5 7" id="KW-0663">Pyridoxal phosphate</keyword>
<evidence type="ECO:0000259" key="8">
    <source>
        <dbReference type="SMART" id="SM01005"/>
    </source>
</evidence>
<name>A0ABS3J808_9HYPH</name>
<dbReference type="EMBL" id="JAFMPY010000026">
    <property type="protein sequence ID" value="MBO0905799.1"/>
    <property type="molecule type" value="Genomic_DNA"/>
</dbReference>
<dbReference type="InterPro" id="IPR001608">
    <property type="entry name" value="Ala_racemase_N"/>
</dbReference>
<dbReference type="InterPro" id="IPR029066">
    <property type="entry name" value="PLP-binding_barrel"/>
</dbReference>
<accession>A0ABS3J808</accession>
<evidence type="ECO:0000256" key="4">
    <source>
        <dbReference type="ARBA" id="ARBA00013089"/>
    </source>
</evidence>
<evidence type="ECO:0000256" key="7">
    <source>
        <dbReference type="HAMAP-Rule" id="MF_01201"/>
    </source>
</evidence>
<proteinExistence type="inferred from homology"/>
<dbReference type="PANTHER" id="PTHR30511">
    <property type="entry name" value="ALANINE RACEMASE"/>
    <property type="match status" value="1"/>
</dbReference>
<feature type="active site" description="Proton acceptor; specific for D-alanine" evidence="7">
    <location>
        <position position="49"/>
    </location>
</feature>
<comment type="pathway">
    <text evidence="7">Amino-acid biosynthesis; D-alanine biosynthesis; D-alanine from L-alanine: step 1/1.</text>
</comment>
<dbReference type="NCBIfam" id="TIGR00492">
    <property type="entry name" value="alr"/>
    <property type="match status" value="1"/>
</dbReference>
<gene>
    <name evidence="9" type="primary">alr</name>
    <name evidence="9" type="ORF">J1C47_19310</name>
</gene>
<reference evidence="9 10" key="1">
    <citation type="submission" date="2021-03" db="EMBL/GenBank/DDBJ databases">
        <title>Whole genome sequence of Jiella sp. MQZ13P-4.</title>
        <authorList>
            <person name="Tuo L."/>
        </authorList>
    </citation>
    <scope>NUCLEOTIDE SEQUENCE [LARGE SCALE GENOMIC DNA]</scope>
    <source>
        <strain evidence="9 10">MQZ13P-4</strain>
    </source>
</reference>
<evidence type="ECO:0000256" key="5">
    <source>
        <dbReference type="ARBA" id="ARBA00022898"/>
    </source>
</evidence>
<dbReference type="Gene3D" id="2.40.37.10">
    <property type="entry name" value="Lyase, Ornithine Decarboxylase, Chain A, domain 1"/>
    <property type="match status" value="1"/>
</dbReference>
<feature type="modified residue" description="N6-(pyridoxal phosphate)lysine" evidence="7">
    <location>
        <position position="49"/>
    </location>
</feature>
<evidence type="ECO:0000313" key="10">
    <source>
        <dbReference type="Proteomes" id="UP000664288"/>
    </source>
</evidence>
<evidence type="ECO:0000256" key="1">
    <source>
        <dbReference type="ARBA" id="ARBA00000316"/>
    </source>
</evidence>